<dbReference type="RefSeq" id="WP_171116652.1">
    <property type="nucleotide sequence ID" value="NZ_WVRA01000004.1"/>
</dbReference>
<dbReference type="AlphaFoldDB" id="A0AA91BZC8"/>
<organism evidence="2 3">
    <name type="scientific">Ruegeria atlantica</name>
    <dbReference type="NCBI Taxonomy" id="81569"/>
    <lineage>
        <taxon>Bacteria</taxon>
        <taxon>Pseudomonadati</taxon>
        <taxon>Pseudomonadota</taxon>
        <taxon>Alphaproteobacteria</taxon>
        <taxon>Rhodobacterales</taxon>
        <taxon>Roseobacteraceae</taxon>
        <taxon>Ruegeria</taxon>
    </lineage>
</organism>
<dbReference type="InterPro" id="IPR013830">
    <property type="entry name" value="SGNH_hydro"/>
</dbReference>
<dbReference type="EMBL" id="WVRA01000004">
    <property type="protein sequence ID" value="NOE19239.1"/>
    <property type="molecule type" value="Genomic_DNA"/>
</dbReference>
<dbReference type="GO" id="GO:0004622">
    <property type="term" value="F:phosphatidylcholine lysophospholipase activity"/>
    <property type="evidence" value="ECO:0007669"/>
    <property type="project" value="TreeGrafter"/>
</dbReference>
<evidence type="ECO:0000259" key="1">
    <source>
        <dbReference type="Pfam" id="PF13472"/>
    </source>
</evidence>
<dbReference type="InterPro" id="IPR051532">
    <property type="entry name" value="Ester_Hydrolysis_Enzymes"/>
</dbReference>
<evidence type="ECO:0000313" key="3">
    <source>
        <dbReference type="Proteomes" id="UP000597886"/>
    </source>
</evidence>
<reference evidence="2" key="1">
    <citation type="submission" date="2019-12" db="EMBL/GenBank/DDBJ databases">
        <title>Ruegeria JWLKs population differentiation of coral mucus and skeleton niches.</title>
        <authorList>
            <person name="Luo D."/>
        </authorList>
    </citation>
    <scope>NUCLEOTIDE SEQUENCE</scope>
    <source>
        <strain evidence="2">HKCCD6181</strain>
    </source>
</reference>
<dbReference type="InterPro" id="IPR036514">
    <property type="entry name" value="SGNH_hydro_sf"/>
</dbReference>
<gene>
    <name evidence="2" type="ORF">GS634_14010</name>
</gene>
<dbReference type="PANTHER" id="PTHR30383">
    <property type="entry name" value="THIOESTERASE 1/PROTEASE 1/LYSOPHOSPHOLIPASE L1"/>
    <property type="match status" value="1"/>
</dbReference>
<sequence length="237" mass="25707">MKKKTGTRVLLVVNVVLTVGLAAALVETGYVSKALRKISGTHVPVTETDHYKLMVWLHERPTSQALASPDIQIAFIGDSIIEGWLTSNILPNSLNLGISRDTTPGLIARAKPELIAHVPTWYLGIGVNDALTATPPEKIAEYVAQLKALFMPADRLIWRAVLPVTGANWTAEQEAFRTAFNSAAQQACQDMANCTFLTPPDGFAENTADWTSDGLHPNAIGYRQLARQLCAEISCSP</sequence>
<dbReference type="Pfam" id="PF13472">
    <property type="entry name" value="Lipase_GDSL_2"/>
    <property type="match status" value="1"/>
</dbReference>
<feature type="domain" description="SGNH hydrolase-type esterase" evidence="1">
    <location>
        <begin position="75"/>
        <end position="223"/>
    </location>
</feature>
<evidence type="ECO:0000313" key="2">
    <source>
        <dbReference type="EMBL" id="NOE19239.1"/>
    </source>
</evidence>
<accession>A0AA91BZC8</accession>
<protein>
    <recommendedName>
        <fullName evidence="1">SGNH hydrolase-type esterase domain-containing protein</fullName>
    </recommendedName>
</protein>
<dbReference type="SUPFAM" id="SSF52266">
    <property type="entry name" value="SGNH hydrolase"/>
    <property type="match status" value="1"/>
</dbReference>
<dbReference type="PANTHER" id="PTHR30383:SF5">
    <property type="entry name" value="SGNH HYDROLASE-TYPE ESTERASE DOMAIN-CONTAINING PROTEIN"/>
    <property type="match status" value="1"/>
</dbReference>
<proteinExistence type="predicted"/>
<dbReference type="Gene3D" id="3.40.50.1110">
    <property type="entry name" value="SGNH hydrolase"/>
    <property type="match status" value="1"/>
</dbReference>
<dbReference type="Proteomes" id="UP000597886">
    <property type="component" value="Unassembled WGS sequence"/>
</dbReference>
<name>A0AA91BZC8_9RHOB</name>
<comment type="caution">
    <text evidence="2">The sequence shown here is derived from an EMBL/GenBank/DDBJ whole genome shotgun (WGS) entry which is preliminary data.</text>
</comment>